<comment type="caution">
    <text evidence="3">The sequence shown here is derived from an EMBL/GenBank/DDBJ whole genome shotgun (WGS) entry which is preliminary data.</text>
</comment>
<gene>
    <name evidence="3" type="ORF">SPARVUS_LOCUS6283515</name>
</gene>
<name>A0ABN9D3C3_9NEOB</name>
<reference evidence="3" key="1">
    <citation type="submission" date="2023-05" db="EMBL/GenBank/DDBJ databases">
        <authorList>
            <person name="Stuckert A."/>
        </authorList>
    </citation>
    <scope>NUCLEOTIDE SEQUENCE</scope>
</reference>
<protein>
    <recommendedName>
        <fullName evidence="5">Laminin G domain-containing protein</fullName>
    </recommendedName>
</protein>
<evidence type="ECO:0000313" key="3">
    <source>
        <dbReference type="EMBL" id="CAI9566181.1"/>
    </source>
</evidence>
<dbReference type="EMBL" id="CATNWA010014023">
    <property type="protein sequence ID" value="CAI9566181.1"/>
    <property type="molecule type" value="Genomic_DNA"/>
</dbReference>
<dbReference type="PANTHER" id="PTHR13743">
    <property type="entry name" value="BEIGE/BEACH-RELATED"/>
    <property type="match status" value="1"/>
</dbReference>
<evidence type="ECO:0000313" key="4">
    <source>
        <dbReference type="Proteomes" id="UP001162483"/>
    </source>
</evidence>
<keyword evidence="2" id="KW-1133">Transmembrane helix</keyword>
<dbReference type="InterPro" id="IPR050865">
    <property type="entry name" value="BEACH_Domain"/>
</dbReference>
<evidence type="ECO:0000256" key="2">
    <source>
        <dbReference type="SAM" id="Phobius"/>
    </source>
</evidence>
<accession>A0ABN9D3C3</accession>
<dbReference type="Proteomes" id="UP001162483">
    <property type="component" value="Unassembled WGS sequence"/>
</dbReference>
<feature type="transmembrane region" description="Helical" evidence="2">
    <location>
        <begin position="12"/>
        <end position="34"/>
    </location>
</feature>
<evidence type="ECO:0000256" key="1">
    <source>
        <dbReference type="ARBA" id="ARBA00022574"/>
    </source>
</evidence>
<dbReference type="PANTHER" id="PTHR13743:SF111">
    <property type="entry name" value="NEUROBEACHIN-LIKE PROTEIN 2"/>
    <property type="match status" value="1"/>
</dbReference>
<organism evidence="3 4">
    <name type="scientific">Staurois parvus</name>
    <dbReference type="NCBI Taxonomy" id="386267"/>
    <lineage>
        <taxon>Eukaryota</taxon>
        <taxon>Metazoa</taxon>
        <taxon>Chordata</taxon>
        <taxon>Craniata</taxon>
        <taxon>Vertebrata</taxon>
        <taxon>Euteleostomi</taxon>
        <taxon>Amphibia</taxon>
        <taxon>Batrachia</taxon>
        <taxon>Anura</taxon>
        <taxon>Neobatrachia</taxon>
        <taxon>Ranoidea</taxon>
        <taxon>Ranidae</taxon>
        <taxon>Staurois</taxon>
    </lineage>
</organism>
<proteinExistence type="predicted"/>
<sequence length="216" mass="23495">MTGRRRKQLYSFFAASGTGFEAFFTAGGMLVVAVCTKKEYMTVAVPELHFNDSMWHCVDVVHIAGRRPFGQNMVNIYADGQLRKVAQLRFPSLNESFTSCCIGSAGHRTTTTVSTSPSHTPDLTFASHSALSRSQSFPATSGGYSWGPSGTLNPREGLVSTIVAGTQDTEWGTPTSLEGHLGTVSIFHDTIQQAHVKALYSAALRYRWTFVAECSL</sequence>
<keyword evidence="4" id="KW-1185">Reference proteome</keyword>
<keyword evidence="2" id="KW-0472">Membrane</keyword>
<keyword evidence="1" id="KW-0853">WD repeat</keyword>
<keyword evidence="2" id="KW-0812">Transmembrane</keyword>
<evidence type="ECO:0008006" key="5">
    <source>
        <dbReference type="Google" id="ProtNLM"/>
    </source>
</evidence>